<reference evidence="2" key="2">
    <citation type="submission" date="2022-01" db="EMBL/GenBank/DDBJ databases">
        <authorList>
            <person name="Yamashiro T."/>
            <person name="Shiraishi A."/>
            <person name="Satake H."/>
            <person name="Nakayama K."/>
        </authorList>
    </citation>
    <scope>NUCLEOTIDE SEQUENCE</scope>
</reference>
<feature type="region of interest" description="Disordered" evidence="1">
    <location>
        <begin position="108"/>
        <end position="145"/>
    </location>
</feature>
<evidence type="ECO:0000313" key="2">
    <source>
        <dbReference type="EMBL" id="GJS72348.1"/>
    </source>
</evidence>
<comment type="caution">
    <text evidence="2">The sequence shown here is derived from an EMBL/GenBank/DDBJ whole genome shotgun (WGS) entry which is preliminary data.</text>
</comment>
<proteinExistence type="predicted"/>
<gene>
    <name evidence="2" type="ORF">Tco_0705189</name>
</gene>
<organism evidence="2 3">
    <name type="scientific">Tanacetum coccineum</name>
    <dbReference type="NCBI Taxonomy" id="301880"/>
    <lineage>
        <taxon>Eukaryota</taxon>
        <taxon>Viridiplantae</taxon>
        <taxon>Streptophyta</taxon>
        <taxon>Embryophyta</taxon>
        <taxon>Tracheophyta</taxon>
        <taxon>Spermatophyta</taxon>
        <taxon>Magnoliopsida</taxon>
        <taxon>eudicotyledons</taxon>
        <taxon>Gunneridae</taxon>
        <taxon>Pentapetalae</taxon>
        <taxon>asterids</taxon>
        <taxon>campanulids</taxon>
        <taxon>Asterales</taxon>
        <taxon>Asteraceae</taxon>
        <taxon>Asteroideae</taxon>
        <taxon>Anthemideae</taxon>
        <taxon>Anthemidinae</taxon>
        <taxon>Tanacetum</taxon>
    </lineage>
</organism>
<protein>
    <submittedName>
        <fullName evidence="2">Uncharacterized protein</fullName>
    </submittedName>
</protein>
<name>A0ABQ4Y5X0_9ASTR</name>
<reference evidence="2" key="1">
    <citation type="journal article" date="2022" name="Int. J. Mol. Sci.">
        <title>Draft Genome of Tanacetum Coccineum: Genomic Comparison of Closely Related Tanacetum-Family Plants.</title>
        <authorList>
            <person name="Yamashiro T."/>
            <person name="Shiraishi A."/>
            <person name="Nakayama K."/>
            <person name="Satake H."/>
        </authorList>
    </citation>
    <scope>NUCLEOTIDE SEQUENCE</scope>
</reference>
<keyword evidence="3" id="KW-1185">Reference proteome</keyword>
<dbReference type="Proteomes" id="UP001151760">
    <property type="component" value="Unassembled WGS sequence"/>
</dbReference>
<evidence type="ECO:0000313" key="3">
    <source>
        <dbReference type="Proteomes" id="UP001151760"/>
    </source>
</evidence>
<accession>A0ABQ4Y5X0</accession>
<sequence>MLVLSAAEFQTVCALKIGQNAQYDPAASSKSVAQPLLGPNEIFTWRSTFSMFIDVEAAFYSRTGNPWSRITTVLLIVNELIRTQLAKLQQCKLNVHFSTYFTRMTQRQRDRQTNYTSSESVSVSDEDSDPEQGSEGQGNAKESWVTPLQMKPVRVKVLKIMRIQGKDDDVQTSEKGVPLQADWLEDTGMKIDQEQRNWMHITATWEKDSDVLTEESGSIGQHWNRFAPEREETMTLENESRSKLNKDKVKPYDYTNQNSLYEIFKGPSLEYLYQLDRRNNEVRKTMWRKRC</sequence>
<evidence type="ECO:0000256" key="1">
    <source>
        <dbReference type="SAM" id="MobiDB-lite"/>
    </source>
</evidence>
<dbReference type="EMBL" id="BQNB010010073">
    <property type="protein sequence ID" value="GJS72348.1"/>
    <property type="molecule type" value="Genomic_DNA"/>
</dbReference>